<dbReference type="PANTHER" id="PTHR19375">
    <property type="entry name" value="HEAT SHOCK PROTEIN 70KDA"/>
    <property type="match status" value="1"/>
</dbReference>
<dbReference type="FunFam" id="2.60.34.10:FF:000014">
    <property type="entry name" value="Chaperone protein DnaK HSP70"/>
    <property type="match status" value="1"/>
</dbReference>
<dbReference type="PRINTS" id="PR00301">
    <property type="entry name" value="HEATSHOCK70"/>
</dbReference>
<evidence type="ECO:0000256" key="1">
    <source>
        <dbReference type="ARBA" id="ARBA00004229"/>
    </source>
</evidence>
<geneLocation type="chloroplast" evidence="8"/>
<dbReference type="InterPro" id="IPR029048">
    <property type="entry name" value="HSP70_C_sf"/>
</dbReference>
<comment type="subcellular location">
    <subcellularLocation>
        <location evidence="1 5">Plastid</location>
        <location evidence="1 5">Chloroplast</location>
    </subcellularLocation>
</comment>
<dbReference type="FunFam" id="1.20.1270.10:FF:000001">
    <property type="entry name" value="Molecular chaperone DnaK"/>
    <property type="match status" value="1"/>
</dbReference>
<dbReference type="FunFam" id="3.90.640.10:FF:000003">
    <property type="entry name" value="Molecular chaperone DnaK"/>
    <property type="match status" value="1"/>
</dbReference>
<evidence type="ECO:0000256" key="7">
    <source>
        <dbReference type="SAM" id="Coils"/>
    </source>
</evidence>
<dbReference type="NCBIfam" id="NF001413">
    <property type="entry name" value="PRK00290.1"/>
    <property type="match status" value="1"/>
</dbReference>
<dbReference type="InterPro" id="IPR043129">
    <property type="entry name" value="ATPase_NBD"/>
</dbReference>
<evidence type="ECO:0000256" key="3">
    <source>
        <dbReference type="ARBA" id="ARBA00022741"/>
    </source>
</evidence>
<dbReference type="FunFam" id="3.30.420.40:FF:000004">
    <property type="entry name" value="Molecular chaperone DnaK"/>
    <property type="match status" value="1"/>
</dbReference>
<dbReference type="GO" id="GO:0005524">
    <property type="term" value="F:ATP binding"/>
    <property type="evidence" value="ECO:0007669"/>
    <property type="project" value="UniProtKB-UniRule"/>
</dbReference>
<keyword evidence="8" id="KW-0150">Chloroplast</keyword>
<evidence type="ECO:0000256" key="5">
    <source>
        <dbReference type="HAMAP-Rule" id="MF_00332"/>
    </source>
</evidence>
<keyword evidence="2 8" id="KW-0934">Plastid</keyword>
<protein>
    <recommendedName>
        <fullName evidence="5">Chaperone protein DnaK</fullName>
    </recommendedName>
    <alternativeName>
        <fullName evidence="5">HSP70</fullName>
    </alternativeName>
    <alternativeName>
        <fullName evidence="5">Heat shock 70 kDa protein</fullName>
    </alternativeName>
    <alternativeName>
        <fullName evidence="5">Heat shock protein 70</fullName>
    </alternativeName>
</protein>
<gene>
    <name evidence="5 8" type="primary">dnaK</name>
</gene>
<dbReference type="SUPFAM" id="SSF100920">
    <property type="entry name" value="Heat shock protein 70kD (HSP70), peptide-binding domain"/>
    <property type="match status" value="1"/>
</dbReference>
<dbReference type="GO" id="GO:0140662">
    <property type="term" value="F:ATP-dependent protein folding chaperone"/>
    <property type="evidence" value="ECO:0007669"/>
    <property type="project" value="InterPro"/>
</dbReference>
<keyword evidence="7" id="KW-0175">Coiled coil</keyword>
<dbReference type="InterPro" id="IPR012725">
    <property type="entry name" value="Chaperone_DnaK"/>
</dbReference>
<proteinExistence type="inferred from homology"/>
<dbReference type="GO" id="GO:0051082">
    <property type="term" value="F:unfolded protein binding"/>
    <property type="evidence" value="ECO:0007669"/>
    <property type="project" value="InterPro"/>
</dbReference>
<dbReference type="Gene3D" id="1.20.1270.10">
    <property type="match status" value="1"/>
</dbReference>
<name>A0A1Z1MTK9_9FLOR</name>
<dbReference type="Gene3D" id="3.90.640.10">
    <property type="entry name" value="Actin, Chain A, domain 4"/>
    <property type="match status" value="1"/>
</dbReference>
<dbReference type="Gene3D" id="3.30.420.40">
    <property type="match status" value="2"/>
</dbReference>
<evidence type="ECO:0000256" key="6">
    <source>
        <dbReference type="RuleBase" id="RU003322"/>
    </source>
</evidence>
<dbReference type="InterPro" id="IPR013126">
    <property type="entry name" value="Hsp_70_fam"/>
</dbReference>
<dbReference type="Gene3D" id="2.60.34.10">
    <property type="entry name" value="Substrate Binding Domain Of DNAk, Chain A, domain 1"/>
    <property type="match status" value="1"/>
</dbReference>
<feature type="coiled-coil region" evidence="7">
    <location>
        <begin position="504"/>
        <end position="531"/>
    </location>
</feature>
<comment type="function">
    <text evidence="5">Acts as a chaperone.</text>
</comment>
<dbReference type="EMBL" id="MF101455">
    <property type="protein sequence ID" value="ARW69152.1"/>
    <property type="molecule type" value="Genomic_DNA"/>
</dbReference>
<evidence type="ECO:0000256" key="2">
    <source>
        <dbReference type="ARBA" id="ARBA00022640"/>
    </source>
</evidence>
<dbReference type="InterPro" id="IPR029047">
    <property type="entry name" value="HSP70_peptide-bd_sf"/>
</dbReference>
<evidence type="ECO:0000313" key="8">
    <source>
        <dbReference type="EMBL" id="ARW69152.1"/>
    </source>
</evidence>
<keyword evidence="3 5" id="KW-0547">Nucleotide-binding</keyword>
<dbReference type="GO" id="GO:0009507">
    <property type="term" value="C:chloroplast"/>
    <property type="evidence" value="ECO:0007669"/>
    <property type="project" value="UniProtKB-SubCell"/>
</dbReference>
<dbReference type="PROSITE" id="PS00329">
    <property type="entry name" value="HSP70_2"/>
    <property type="match status" value="1"/>
</dbReference>
<comment type="similarity">
    <text evidence="5 6">Belongs to the heat shock protein 70 family.</text>
</comment>
<dbReference type="NCBIfam" id="TIGR02350">
    <property type="entry name" value="prok_dnaK"/>
    <property type="match status" value="1"/>
</dbReference>
<dbReference type="SUPFAM" id="SSF53067">
    <property type="entry name" value="Actin-like ATPase domain"/>
    <property type="match status" value="2"/>
</dbReference>
<accession>A0A1Z1MTK9</accession>
<dbReference type="CDD" id="cd10234">
    <property type="entry name" value="ASKHA_NBD_HSP70_DnaK-like"/>
    <property type="match status" value="1"/>
</dbReference>
<dbReference type="Pfam" id="PF00012">
    <property type="entry name" value="HSP70"/>
    <property type="match status" value="1"/>
</dbReference>
<dbReference type="PROSITE" id="PS01036">
    <property type="entry name" value="HSP70_3"/>
    <property type="match status" value="1"/>
</dbReference>
<feature type="coiled-coil region" evidence="7">
    <location>
        <begin position="247"/>
        <end position="274"/>
    </location>
</feature>
<reference evidence="8" key="1">
    <citation type="journal article" date="2017" name="J. Phycol.">
        <title>Analysis of chloroplast genomes and a supermatrix inform reclassification of the Rhodomelaceae (Rhodophyta).</title>
        <authorList>
            <person name="Diaz-Tapia P."/>
            <person name="Maggs C.A."/>
            <person name="West J.A."/>
            <person name="Verbruggen H."/>
        </authorList>
    </citation>
    <scope>NUCLEOTIDE SEQUENCE</scope>
    <source>
        <strain evidence="8">PD1725</strain>
    </source>
</reference>
<dbReference type="PROSITE" id="PS00297">
    <property type="entry name" value="HSP70_1"/>
    <property type="match status" value="1"/>
</dbReference>
<dbReference type="HAMAP" id="MF_00332">
    <property type="entry name" value="DnaK"/>
    <property type="match status" value="1"/>
</dbReference>
<sequence>MTKIIGIDLGTTNSVVAVMEGGKPTVISNKEGLRTTPSVVAYTKKQDKLVGNIAKRQAVMNPENTFYSVKRFIGRKYEEILQDIDQLSYVVNTDNKVNVKLDCPALNKSFAPEEISAQVLRKLVEDASSYLGQTVTQAVITVPAYFNDSQRQATKDAGQIAGLDVLRIINEPTAASLSYGLDKKNNETVLVFDLGGGTFDVSILEVGDGVFEVLSTSGDTNLGGDDFDRKIVDWLVSEFKNDEGIDLSKDRQALQRLTEAAEKAKMELSSLLQTDINLPFITSTDTGPKHLEKSITRLKFEDLCSSLISRCQVPVDNALKDAQLTSKDIDEIVLVGGSTRIPAIQKLVKDYIGKDPNQSVNPDEVVAIGAAVQAGVLAGEVKDILLLDVTPLSLGVETLGGVMTKIISRNTTVPTKKSEVFSTAVDNQPNVEIHVLQGEREFTKDNKSLGTFRLDGIMSAPRGVPQIEVTFDIDANGILSVTAKDKGTGKEQSITITGASTLPKEEVEQLIKDAQQNAELDKQKREQIDLKNNADALCYQSENQIKELGDKLDSSIKQKLEEKISLLKQSVKDDNYEQIKVLHSELQQLMMNLGKEVYDTNKSETTEDTVIDANSKEA</sequence>
<dbReference type="RefSeq" id="YP_009399546.1">
    <property type="nucleotide sequence ID" value="NC_035297.1"/>
</dbReference>
<evidence type="ECO:0000256" key="4">
    <source>
        <dbReference type="ARBA" id="ARBA00022840"/>
    </source>
</evidence>
<keyword evidence="4 5" id="KW-0067">ATP-binding</keyword>
<dbReference type="SUPFAM" id="SSF100934">
    <property type="entry name" value="Heat shock protein 70kD (HSP70), C-terminal subdomain"/>
    <property type="match status" value="1"/>
</dbReference>
<organism evidence="8">
    <name type="scientific">Dictyomenia sonderi</name>
    <dbReference type="NCBI Taxonomy" id="2007178"/>
    <lineage>
        <taxon>Eukaryota</taxon>
        <taxon>Rhodophyta</taxon>
        <taxon>Florideophyceae</taxon>
        <taxon>Rhodymeniophycidae</taxon>
        <taxon>Ceramiales</taxon>
        <taxon>Rhodomelaceae</taxon>
        <taxon>Pterosiphonieae</taxon>
        <taxon>Dictyomenia</taxon>
    </lineage>
</organism>
<keyword evidence="5" id="KW-0143">Chaperone</keyword>
<dbReference type="GeneID" id="33349328"/>
<dbReference type="AlphaFoldDB" id="A0A1Z1MTK9"/>
<dbReference type="InterPro" id="IPR018181">
    <property type="entry name" value="Heat_shock_70_CS"/>
</dbReference>